<keyword evidence="2" id="KW-0479">Metal-binding</keyword>
<accession>A0A0N1HF53</accession>
<dbReference type="CDD" id="cd12148">
    <property type="entry name" value="fungal_TF_MHR"/>
    <property type="match status" value="1"/>
</dbReference>
<keyword evidence="5" id="KW-0238">DNA-binding</keyword>
<sequence>MSSFERPSPEDDDFSSGEEDGPQQQGKTGNSSTSGLTAVEGHGKPQVPMQKRRRVTRACDECRRKKIKCDGKQPCTHCTVYSYECTYDQPSNRRRNPAPQYIEALEQRLQKAEAILQTVLPGIDLDDPKYDARGVDQIVETNRARLNARPPAQDKQDDDGEIQPMVERIGTLDLDDQGHWDFHGHSSGFAFMRKFRAHFGEQFLPTPKPRFNPKARNMTQSPRSAQSSPYEGSLPLAALDLPPREAAIELCRNALDDCCALIKPLHRPMFFRRLHMIYETDPDQYSNEQMKFLPLLYAVMALGFLFSKTENENSMLDIKGYTEAIEQGYQYLDASKSMLDITDCRDLMTIQTVFFMILFLQSSAKLATCYAYIGVALRACCRLGLHRNLPNQKFGTIELEERKRMFWLVRKMDTYVGGMLGLPQMLSDEDIDQEFPEEVHDECITDEGIKPVPKGSAFPILKAANAHTRLTFIYRKVVRFIYPIKGAKNTSPDDSYTISHGRIRELERDLQVWMDELPVELRPSESANLELSRVQQLLRMSYAHVQMMMYRPFIHYVSQVSQQEKTDKRSFACAAACISVARNIVHITSEMKRRGLLVGAYWFVMYTTYFAIISLVYFVLENPNSPTGGDILKDAIEGRDTLASLAKRSMAADRCTESLVSLFNELPEKLKERRGTSNPPASTGRKRPAPVSESGNTPFNRSSPNIAPSRDATSTPGRSRTLPHDFLAKIAKRNSMPDAQQHEIPSQPVPNPHLINMNSPLSTSPLSQFNDFTPQLGHTQIPDLKNVMFPSDNPFAYPNQPMATLESVDARYGYPDPSNSLESPFTSTSNDVSMMGTPASIMTSNPEQPRTGQFPHQQQYDVASLQRIYEENPQLAHQLAQQQQQQRHQQQRHFNQVSTPMSATGFGHDGGPQHQPQQHNMFDVPQESPGLGPAQEDYWTQMNKTSGPTRSGFTPGPAVNLDELFGGGDGWNGMWESQGFSRQ</sequence>
<dbReference type="GeneID" id="28741087"/>
<proteinExistence type="predicted"/>
<dbReference type="EMBL" id="LFJN01000003">
    <property type="protein sequence ID" value="KPI44276.1"/>
    <property type="molecule type" value="Genomic_DNA"/>
</dbReference>
<keyword evidence="4" id="KW-0805">Transcription regulation</keyword>
<dbReference type="OrthoDB" id="422427at2759"/>
<dbReference type="GO" id="GO:0045944">
    <property type="term" value="P:positive regulation of transcription by RNA polymerase II"/>
    <property type="evidence" value="ECO:0007669"/>
    <property type="project" value="TreeGrafter"/>
</dbReference>
<feature type="compositionally biased region" description="Polar residues" evidence="8">
    <location>
        <begin position="217"/>
        <end position="230"/>
    </location>
</feature>
<keyword evidence="9" id="KW-0472">Membrane</keyword>
<reference evidence="11 12" key="1">
    <citation type="submission" date="2015-06" db="EMBL/GenBank/DDBJ databases">
        <title>Draft genome of the ant-associated black yeast Phialophora attae CBS 131958.</title>
        <authorList>
            <person name="Moreno L.F."/>
            <person name="Stielow B.J."/>
            <person name="de Hoog S."/>
            <person name="Vicente V.A."/>
            <person name="Weiss V.A."/>
            <person name="de Vries M."/>
            <person name="Cruz L.M."/>
            <person name="Souza E.M."/>
        </authorList>
    </citation>
    <scope>NUCLEOTIDE SEQUENCE [LARGE SCALE GENOMIC DNA]</scope>
    <source>
        <strain evidence="11 12">CBS 131958</strain>
    </source>
</reference>
<evidence type="ECO:0000256" key="9">
    <source>
        <dbReference type="SAM" id="Phobius"/>
    </source>
</evidence>
<comment type="subcellular location">
    <subcellularLocation>
        <location evidence="1">Nucleus</location>
    </subcellularLocation>
</comment>
<evidence type="ECO:0000259" key="10">
    <source>
        <dbReference type="PROSITE" id="PS50048"/>
    </source>
</evidence>
<feature type="transmembrane region" description="Helical" evidence="9">
    <location>
        <begin position="596"/>
        <end position="620"/>
    </location>
</feature>
<dbReference type="Pfam" id="PF00172">
    <property type="entry name" value="Zn_clus"/>
    <property type="match status" value="1"/>
</dbReference>
<feature type="compositionally biased region" description="Polar residues" evidence="8">
    <location>
        <begin position="938"/>
        <end position="952"/>
    </location>
</feature>
<evidence type="ECO:0000256" key="4">
    <source>
        <dbReference type="ARBA" id="ARBA00023015"/>
    </source>
</evidence>
<evidence type="ECO:0000256" key="1">
    <source>
        <dbReference type="ARBA" id="ARBA00004123"/>
    </source>
</evidence>
<evidence type="ECO:0000256" key="8">
    <source>
        <dbReference type="SAM" id="MobiDB-lite"/>
    </source>
</evidence>
<evidence type="ECO:0000313" key="11">
    <source>
        <dbReference type="EMBL" id="KPI44276.1"/>
    </source>
</evidence>
<dbReference type="GO" id="GO:0005634">
    <property type="term" value="C:nucleus"/>
    <property type="evidence" value="ECO:0007669"/>
    <property type="project" value="UniProtKB-SubCell"/>
</dbReference>
<feature type="compositionally biased region" description="Polar residues" evidence="8">
    <location>
        <begin position="693"/>
        <end position="718"/>
    </location>
</feature>
<feature type="compositionally biased region" description="Polar residues" evidence="8">
    <location>
        <begin position="23"/>
        <end position="36"/>
    </location>
</feature>
<feature type="region of interest" description="Disordered" evidence="8">
    <location>
        <begin position="875"/>
        <end position="983"/>
    </location>
</feature>
<dbReference type="SUPFAM" id="SSF57701">
    <property type="entry name" value="Zn2/Cys6 DNA-binding domain"/>
    <property type="match status" value="1"/>
</dbReference>
<dbReference type="RefSeq" id="XP_018004239.1">
    <property type="nucleotide sequence ID" value="XM_018149207.1"/>
</dbReference>
<feature type="compositionally biased region" description="Low complexity" evidence="8">
    <location>
        <begin position="875"/>
        <end position="888"/>
    </location>
</feature>
<dbReference type="SMART" id="SM00906">
    <property type="entry name" value="Fungal_trans"/>
    <property type="match status" value="1"/>
</dbReference>
<dbReference type="PROSITE" id="PS00463">
    <property type="entry name" value="ZN2_CY6_FUNGAL_1"/>
    <property type="match status" value="1"/>
</dbReference>
<feature type="domain" description="Zn(2)-C6 fungal-type" evidence="10">
    <location>
        <begin position="58"/>
        <end position="87"/>
    </location>
</feature>
<keyword evidence="6" id="KW-0804">Transcription</keyword>
<feature type="region of interest" description="Disordered" evidence="8">
    <location>
        <begin position="1"/>
        <end position="53"/>
    </location>
</feature>
<evidence type="ECO:0000256" key="5">
    <source>
        <dbReference type="ARBA" id="ARBA00023125"/>
    </source>
</evidence>
<dbReference type="PANTHER" id="PTHR47540:SF1">
    <property type="entry name" value="ACTIVATOR OF STRESS GENES 1-RELATED"/>
    <property type="match status" value="1"/>
</dbReference>
<keyword evidence="12" id="KW-1185">Reference proteome</keyword>
<dbReference type="CDD" id="cd00067">
    <property type="entry name" value="GAL4"/>
    <property type="match status" value="1"/>
</dbReference>
<feature type="region of interest" description="Disordered" evidence="8">
    <location>
        <begin position="206"/>
        <end position="231"/>
    </location>
</feature>
<evidence type="ECO:0000256" key="3">
    <source>
        <dbReference type="ARBA" id="ARBA00022833"/>
    </source>
</evidence>
<keyword evidence="3" id="KW-0862">Zinc</keyword>
<feature type="compositionally biased region" description="Acidic residues" evidence="8">
    <location>
        <begin position="10"/>
        <end position="21"/>
    </location>
</feature>
<dbReference type="GO" id="GO:0043565">
    <property type="term" value="F:sequence-specific DNA binding"/>
    <property type="evidence" value="ECO:0007669"/>
    <property type="project" value="TreeGrafter"/>
</dbReference>
<dbReference type="Gene3D" id="4.10.240.10">
    <property type="entry name" value="Zn(2)-C6 fungal-type DNA-binding domain"/>
    <property type="match status" value="1"/>
</dbReference>
<dbReference type="AlphaFoldDB" id="A0A0N1HF53"/>
<dbReference type="SMART" id="SM00066">
    <property type="entry name" value="GAL4"/>
    <property type="match status" value="1"/>
</dbReference>
<comment type="caution">
    <text evidence="11">The sequence shown here is derived from an EMBL/GenBank/DDBJ whole genome shotgun (WGS) entry which is preliminary data.</text>
</comment>
<dbReference type="VEuPathDB" id="FungiDB:AB675_8735"/>
<protein>
    <recommendedName>
        <fullName evidence="10">Zn(2)-C6 fungal-type domain-containing protein</fullName>
    </recommendedName>
</protein>
<evidence type="ECO:0000256" key="6">
    <source>
        <dbReference type="ARBA" id="ARBA00023163"/>
    </source>
</evidence>
<dbReference type="GO" id="GO:0008270">
    <property type="term" value="F:zinc ion binding"/>
    <property type="evidence" value="ECO:0007669"/>
    <property type="project" value="InterPro"/>
</dbReference>
<keyword evidence="7" id="KW-0539">Nucleus</keyword>
<evidence type="ECO:0000256" key="2">
    <source>
        <dbReference type="ARBA" id="ARBA00022723"/>
    </source>
</evidence>
<evidence type="ECO:0000256" key="7">
    <source>
        <dbReference type="ARBA" id="ARBA00023242"/>
    </source>
</evidence>
<dbReference type="InterPro" id="IPR007219">
    <property type="entry name" value="XnlR_reg_dom"/>
</dbReference>
<feature type="transmembrane region" description="Helical" evidence="9">
    <location>
        <begin position="353"/>
        <end position="377"/>
    </location>
</feature>
<feature type="compositionally biased region" description="Polar residues" evidence="8">
    <location>
        <begin position="893"/>
        <end position="902"/>
    </location>
</feature>
<keyword evidence="9" id="KW-0812">Transmembrane</keyword>
<evidence type="ECO:0000313" key="12">
    <source>
        <dbReference type="Proteomes" id="UP000038010"/>
    </source>
</evidence>
<dbReference type="Proteomes" id="UP000038010">
    <property type="component" value="Unassembled WGS sequence"/>
</dbReference>
<dbReference type="InterPro" id="IPR001138">
    <property type="entry name" value="Zn2Cys6_DnaBD"/>
</dbReference>
<dbReference type="InterPro" id="IPR051711">
    <property type="entry name" value="Stress_Response_Reg"/>
</dbReference>
<gene>
    <name evidence="11" type="ORF">AB675_8735</name>
</gene>
<dbReference type="PANTHER" id="PTHR47540">
    <property type="entry name" value="THIAMINE REPRESSIBLE GENES REGULATORY PROTEIN THI5"/>
    <property type="match status" value="1"/>
</dbReference>
<dbReference type="Pfam" id="PF04082">
    <property type="entry name" value="Fungal_trans"/>
    <property type="match status" value="1"/>
</dbReference>
<name>A0A0N1HF53_9EURO</name>
<keyword evidence="9" id="KW-1133">Transmembrane helix</keyword>
<dbReference type="InterPro" id="IPR036864">
    <property type="entry name" value="Zn2-C6_fun-type_DNA-bd_sf"/>
</dbReference>
<dbReference type="GO" id="GO:0000981">
    <property type="term" value="F:DNA-binding transcription factor activity, RNA polymerase II-specific"/>
    <property type="evidence" value="ECO:0007669"/>
    <property type="project" value="InterPro"/>
</dbReference>
<feature type="region of interest" description="Disordered" evidence="8">
    <location>
        <begin position="670"/>
        <end position="721"/>
    </location>
</feature>
<dbReference type="STRING" id="1664694.A0A0N1HF53"/>
<organism evidence="11 12">
    <name type="scientific">Cyphellophora attinorum</name>
    <dbReference type="NCBI Taxonomy" id="1664694"/>
    <lineage>
        <taxon>Eukaryota</taxon>
        <taxon>Fungi</taxon>
        <taxon>Dikarya</taxon>
        <taxon>Ascomycota</taxon>
        <taxon>Pezizomycotina</taxon>
        <taxon>Eurotiomycetes</taxon>
        <taxon>Chaetothyriomycetidae</taxon>
        <taxon>Chaetothyriales</taxon>
        <taxon>Cyphellophoraceae</taxon>
        <taxon>Cyphellophora</taxon>
    </lineage>
</organism>
<dbReference type="PROSITE" id="PS50048">
    <property type="entry name" value="ZN2_CY6_FUNGAL_2"/>
    <property type="match status" value="1"/>
</dbReference>
<dbReference type="GO" id="GO:0006351">
    <property type="term" value="P:DNA-templated transcription"/>
    <property type="evidence" value="ECO:0007669"/>
    <property type="project" value="InterPro"/>
</dbReference>